<feature type="transmembrane region" description="Helical" evidence="2">
    <location>
        <begin position="144"/>
        <end position="165"/>
    </location>
</feature>
<proteinExistence type="predicted"/>
<name>A0A6J7E6P5_9ZZZZ</name>
<feature type="transmembrane region" description="Helical" evidence="2">
    <location>
        <begin position="194"/>
        <end position="217"/>
    </location>
</feature>
<keyword evidence="2" id="KW-0812">Transmembrane</keyword>
<accession>A0A6J7E6P5</accession>
<evidence type="ECO:0000313" key="7">
    <source>
        <dbReference type="EMBL" id="CAB5055758.1"/>
    </source>
</evidence>
<keyword evidence="2" id="KW-1133">Transmembrane helix</keyword>
<evidence type="ECO:0000256" key="2">
    <source>
        <dbReference type="SAM" id="Phobius"/>
    </source>
</evidence>
<feature type="transmembrane region" description="Helical" evidence="2">
    <location>
        <begin position="237"/>
        <end position="257"/>
    </location>
</feature>
<dbReference type="Pfam" id="PF14219">
    <property type="entry name" value="DUF4328"/>
    <property type="match status" value="1"/>
</dbReference>
<dbReference type="EMBL" id="CAFBLR010000110">
    <property type="protein sequence ID" value="CAB4878782.1"/>
    <property type="molecule type" value="Genomic_DNA"/>
</dbReference>
<feature type="transmembrane region" description="Helical" evidence="2">
    <location>
        <begin position="105"/>
        <end position="124"/>
    </location>
</feature>
<evidence type="ECO:0000256" key="1">
    <source>
        <dbReference type="SAM" id="MobiDB-lite"/>
    </source>
</evidence>
<dbReference type="EMBL" id="CAFBQP010000012">
    <property type="protein sequence ID" value="CAB5055758.1"/>
    <property type="molecule type" value="Genomic_DNA"/>
</dbReference>
<dbReference type="EMBL" id="CAEZYY010000001">
    <property type="protein sequence ID" value="CAB4737251.1"/>
    <property type="molecule type" value="Genomic_DNA"/>
</dbReference>
<dbReference type="EMBL" id="CAEZXX010000072">
    <property type="protein sequence ID" value="CAB4711081.1"/>
    <property type="molecule type" value="Genomic_DNA"/>
</dbReference>
<feature type="region of interest" description="Disordered" evidence="1">
    <location>
        <begin position="1"/>
        <end position="38"/>
    </location>
</feature>
<feature type="compositionally biased region" description="Pro residues" evidence="1">
    <location>
        <begin position="1"/>
        <end position="29"/>
    </location>
</feature>
<evidence type="ECO:0000259" key="3">
    <source>
        <dbReference type="Pfam" id="PF14219"/>
    </source>
</evidence>
<dbReference type="InterPro" id="IPR025565">
    <property type="entry name" value="DUF4328"/>
</dbReference>
<reference evidence="6" key="1">
    <citation type="submission" date="2020-05" db="EMBL/GenBank/DDBJ databases">
        <authorList>
            <person name="Chiriac C."/>
            <person name="Salcher M."/>
            <person name="Ghai R."/>
            <person name="Kavagutti S V."/>
        </authorList>
    </citation>
    <scope>NUCLEOTIDE SEQUENCE</scope>
</reference>
<keyword evidence="2" id="KW-0472">Membrane</keyword>
<dbReference type="AlphaFoldDB" id="A0A6J7E6P5"/>
<evidence type="ECO:0000313" key="4">
    <source>
        <dbReference type="EMBL" id="CAB4711081.1"/>
    </source>
</evidence>
<sequence length="272" mass="29244">MSELPPPPPPSDGSGFPVPPPSSGYPAPPSSDHGPAQGYVGQYHQGFQAVGRNARVITILLGIVGALQIIGIPVQIALHDKASKFLAGSITKDTFESALRTQQNVAGFQGGATIAVAILTMIWMRKLINNHRLLGRPGSKWGPGWAIGGWFVPPGAIYAVPWLIFKELWRGSDPSNVTNDPNWKSRRVSPLVHVWWALYGFVPLAGALLTTGTALSSLRDVTKTNDLDVAKMYTSSFSLQILVTVLSVAATATYALLVQNLTRRQRVLTGED</sequence>
<feature type="domain" description="DUF4328" evidence="3">
    <location>
        <begin position="92"/>
        <end position="263"/>
    </location>
</feature>
<gene>
    <name evidence="4" type="ORF">UFOPK2602_01160</name>
    <name evidence="5" type="ORF">UFOPK2806_00127</name>
    <name evidence="6" type="ORF">UFOPK3417_01166</name>
    <name evidence="7" type="ORF">UFOPK4306_00470</name>
</gene>
<organism evidence="6">
    <name type="scientific">freshwater metagenome</name>
    <dbReference type="NCBI Taxonomy" id="449393"/>
    <lineage>
        <taxon>unclassified sequences</taxon>
        <taxon>metagenomes</taxon>
        <taxon>ecological metagenomes</taxon>
    </lineage>
</organism>
<protein>
    <submittedName>
        <fullName evidence="6">Unannotated protein</fullName>
    </submittedName>
</protein>
<evidence type="ECO:0000313" key="5">
    <source>
        <dbReference type="EMBL" id="CAB4737251.1"/>
    </source>
</evidence>
<feature type="transmembrane region" description="Helical" evidence="2">
    <location>
        <begin position="56"/>
        <end position="78"/>
    </location>
</feature>
<evidence type="ECO:0000313" key="6">
    <source>
        <dbReference type="EMBL" id="CAB4878782.1"/>
    </source>
</evidence>